<dbReference type="Proteomes" id="UP001165121">
    <property type="component" value="Unassembled WGS sequence"/>
</dbReference>
<organism evidence="3 4">
    <name type="scientific">Phytophthora fragariaefolia</name>
    <dbReference type="NCBI Taxonomy" id="1490495"/>
    <lineage>
        <taxon>Eukaryota</taxon>
        <taxon>Sar</taxon>
        <taxon>Stramenopiles</taxon>
        <taxon>Oomycota</taxon>
        <taxon>Peronosporomycetes</taxon>
        <taxon>Peronosporales</taxon>
        <taxon>Peronosporaceae</taxon>
        <taxon>Phytophthora</taxon>
    </lineage>
</organism>
<dbReference type="OrthoDB" id="5103at2759"/>
<protein>
    <submittedName>
        <fullName evidence="3">Unnamed protein product</fullName>
    </submittedName>
</protein>
<evidence type="ECO:0000256" key="1">
    <source>
        <dbReference type="SAM" id="MobiDB-lite"/>
    </source>
</evidence>
<reference evidence="3" key="1">
    <citation type="submission" date="2023-04" db="EMBL/GenBank/DDBJ databases">
        <title>Phytophthora fragariaefolia NBRC 109709.</title>
        <authorList>
            <person name="Ichikawa N."/>
            <person name="Sato H."/>
            <person name="Tonouchi N."/>
        </authorList>
    </citation>
    <scope>NUCLEOTIDE SEQUENCE</scope>
    <source>
        <strain evidence="3">NBRC 109709</strain>
    </source>
</reference>
<comment type="caution">
    <text evidence="3">The sequence shown here is derived from an EMBL/GenBank/DDBJ whole genome shotgun (WGS) entry which is preliminary data.</text>
</comment>
<evidence type="ECO:0000313" key="4">
    <source>
        <dbReference type="Proteomes" id="UP001165121"/>
    </source>
</evidence>
<gene>
    <name evidence="3" type="ORF">Pfra01_000668100</name>
</gene>
<name>A0A9W6X4N9_9STRA</name>
<dbReference type="AlphaFoldDB" id="A0A9W6X4N9"/>
<accession>A0A9W6X4N9</accession>
<dbReference type="EMBL" id="BSXT01000571">
    <property type="protein sequence ID" value="GMF30283.1"/>
    <property type="molecule type" value="Genomic_DNA"/>
</dbReference>
<proteinExistence type="predicted"/>
<dbReference type="InterPro" id="IPR012337">
    <property type="entry name" value="RNaseH-like_sf"/>
</dbReference>
<dbReference type="GO" id="GO:0046983">
    <property type="term" value="F:protein dimerization activity"/>
    <property type="evidence" value="ECO:0007669"/>
    <property type="project" value="InterPro"/>
</dbReference>
<sequence>MHLDRRRNFRYRSTTTLAVRVIQDQTVVENDLRAALMKLIRAKDGWPSATWDKVPKYTPLDWWRLKSSDFAILREIATRVFSIPTSSAASERSWSTHAFTLLLTFQHENVGVKLAKGQVHYKDDPSADAGDSLSDSSLDLNLSDTETPQATSQGPTGALKRNIRNNSVARRSLFTRVRHSHLASPALPKPSTRPGQISRLLPLTQTTKIGGVFTRSDEYQLQFSNDQSHNTSEAMPGFSTPVCTNGADATRSIGSRSLRHS</sequence>
<feature type="region of interest" description="Disordered" evidence="1">
    <location>
        <begin position="226"/>
        <end position="261"/>
    </location>
</feature>
<feature type="region of interest" description="Disordered" evidence="1">
    <location>
        <begin position="123"/>
        <end position="165"/>
    </location>
</feature>
<dbReference type="SUPFAM" id="SSF53098">
    <property type="entry name" value="Ribonuclease H-like"/>
    <property type="match status" value="1"/>
</dbReference>
<evidence type="ECO:0000313" key="3">
    <source>
        <dbReference type="EMBL" id="GMF30283.1"/>
    </source>
</evidence>
<feature type="compositionally biased region" description="Low complexity" evidence="1">
    <location>
        <begin position="127"/>
        <end position="144"/>
    </location>
</feature>
<dbReference type="InterPro" id="IPR008906">
    <property type="entry name" value="HATC_C_dom"/>
</dbReference>
<feature type="domain" description="HAT C-terminal dimerisation" evidence="2">
    <location>
        <begin position="52"/>
        <end position="97"/>
    </location>
</feature>
<evidence type="ECO:0000259" key="2">
    <source>
        <dbReference type="Pfam" id="PF05699"/>
    </source>
</evidence>
<keyword evidence="4" id="KW-1185">Reference proteome</keyword>
<dbReference type="Pfam" id="PF05699">
    <property type="entry name" value="Dimer_Tnp_hAT"/>
    <property type="match status" value="1"/>
</dbReference>
<feature type="compositionally biased region" description="Polar residues" evidence="1">
    <location>
        <begin position="145"/>
        <end position="155"/>
    </location>
</feature>